<comment type="caution">
    <text evidence="1">The sequence shown here is derived from an EMBL/GenBank/DDBJ whole genome shotgun (WGS) entry which is preliminary data.</text>
</comment>
<accession>A0A8T3CBT3</accession>
<name>A0A8T3CBT3_DENNO</name>
<reference evidence="1" key="1">
    <citation type="journal article" date="2022" name="Front. Genet.">
        <title>Chromosome-Scale Assembly of the Dendrobium nobile Genome Provides Insights Into the Molecular Mechanism of the Biosynthesis of the Medicinal Active Ingredient of Dendrobium.</title>
        <authorList>
            <person name="Xu Q."/>
            <person name="Niu S.-C."/>
            <person name="Li K.-L."/>
            <person name="Zheng P.-J."/>
            <person name="Zhang X.-J."/>
            <person name="Jia Y."/>
            <person name="Liu Y."/>
            <person name="Niu Y.-X."/>
            <person name="Yu L.-H."/>
            <person name="Chen D.-F."/>
            <person name="Zhang G.-Q."/>
        </authorList>
    </citation>
    <scope>NUCLEOTIDE SEQUENCE</scope>
    <source>
        <tissue evidence="1">Leaf</tissue>
    </source>
</reference>
<gene>
    <name evidence="1" type="ORF">KFK09_001762</name>
</gene>
<dbReference type="EMBL" id="JAGYWB010000002">
    <property type="protein sequence ID" value="KAI0529215.1"/>
    <property type="molecule type" value="Genomic_DNA"/>
</dbReference>
<proteinExistence type="predicted"/>
<organism evidence="1 2">
    <name type="scientific">Dendrobium nobile</name>
    <name type="common">Orchid</name>
    <dbReference type="NCBI Taxonomy" id="94219"/>
    <lineage>
        <taxon>Eukaryota</taxon>
        <taxon>Viridiplantae</taxon>
        <taxon>Streptophyta</taxon>
        <taxon>Embryophyta</taxon>
        <taxon>Tracheophyta</taxon>
        <taxon>Spermatophyta</taxon>
        <taxon>Magnoliopsida</taxon>
        <taxon>Liliopsida</taxon>
        <taxon>Asparagales</taxon>
        <taxon>Orchidaceae</taxon>
        <taxon>Epidendroideae</taxon>
        <taxon>Malaxideae</taxon>
        <taxon>Dendrobiinae</taxon>
        <taxon>Dendrobium</taxon>
    </lineage>
</organism>
<sequence>MIAKGITVVTPISIVGILREVQTTFYVSKKAALAAKDKFSIEKYVTRKKQWIDFLLEDQNPLGKDVNI</sequence>
<evidence type="ECO:0000313" key="1">
    <source>
        <dbReference type="EMBL" id="KAI0529215.1"/>
    </source>
</evidence>
<dbReference type="Proteomes" id="UP000829196">
    <property type="component" value="Unassembled WGS sequence"/>
</dbReference>
<evidence type="ECO:0000313" key="2">
    <source>
        <dbReference type="Proteomes" id="UP000829196"/>
    </source>
</evidence>
<protein>
    <submittedName>
        <fullName evidence="1">Uncharacterized protein</fullName>
    </submittedName>
</protein>
<dbReference type="AlphaFoldDB" id="A0A8T3CBT3"/>
<keyword evidence="2" id="KW-1185">Reference proteome</keyword>